<name>A0A6G3XJJ9_9ACTN</name>
<dbReference type="Gene3D" id="3.10.180.10">
    <property type="entry name" value="2,3-Dihydroxybiphenyl 1,2-Dioxygenase, domain 1"/>
    <property type="match status" value="1"/>
</dbReference>
<reference evidence="2" key="1">
    <citation type="submission" date="2020-01" db="EMBL/GenBank/DDBJ databases">
        <title>Insect and environment-associated Actinomycetes.</title>
        <authorList>
            <person name="Currrie C."/>
            <person name="Chevrette M."/>
            <person name="Carlson C."/>
            <person name="Stubbendieck R."/>
            <person name="Wendt-Pienkowski E."/>
        </authorList>
    </citation>
    <scope>NUCLEOTIDE SEQUENCE</scope>
    <source>
        <strain evidence="2">SID7499</strain>
    </source>
</reference>
<accession>A0A6G3XJJ9</accession>
<dbReference type="SUPFAM" id="SSF54593">
    <property type="entry name" value="Glyoxalase/Bleomycin resistance protein/Dihydroxybiphenyl dioxygenase"/>
    <property type="match status" value="1"/>
</dbReference>
<sequence>MISPTFLDGAPDWVDLGTPDLDAATAFYRELFGWDLVPGGPEVGGYGMLTLDGRYVGGVMTVSEEEAPSAWSVSFQ</sequence>
<dbReference type="InterPro" id="IPR004360">
    <property type="entry name" value="Glyas_Fos-R_dOase_dom"/>
</dbReference>
<feature type="non-terminal residue" evidence="2">
    <location>
        <position position="76"/>
    </location>
</feature>
<evidence type="ECO:0000259" key="1">
    <source>
        <dbReference type="Pfam" id="PF00903"/>
    </source>
</evidence>
<evidence type="ECO:0000313" key="2">
    <source>
        <dbReference type="EMBL" id="NEE17979.1"/>
    </source>
</evidence>
<dbReference type="AlphaFoldDB" id="A0A6G3XJJ9"/>
<feature type="domain" description="Glyoxalase/fosfomycin resistance/dioxygenase" evidence="1">
    <location>
        <begin position="12"/>
        <end position="41"/>
    </location>
</feature>
<comment type="caution">
    <text evidence="2">The sequence shown here is derived from an EMBL/GenBank/DDBJ whole genome shotgun (WGS) entry which is preliminary data.</text>
</comment>
<dbReference type="EMBL" id="JAAGMN010007027">
    <property type="protein sequence ID" value="NEE17979.1"/>
    <property type="molecule type" value="Genomic_DNA"/>
</dbReference>
<proteinExistence type="predicted"/>
<dbReference type="Pfam" id="PF00903">
    <property type="entry name" value="Glyoxalase"/>
    <property type="match status" value="1"/>
</dbReference>
<protein>
    <submittedName>
        <fullName evidence="2">VOC family protein</fullName>
    </submittedName>
</protein>
<dbReference type="InterPro" id="IPR029068">
    <property type="entry name" value="Glyas_Bleomycin-R_OHBP_Dase"/>
</dbReference>
<organism evidence="2">
    <name type="scientific">Streptomyces sp. SID7499</name>
    <dbReference type="NCBI Taxonomy" id="2706086"/>
    <lineage>
        <taxon>Bacteria</taxon>
        <taxon>Bacillati</taxon>
        <taxon>Actinomycetota</taxon>
        <taxon>Actinomycetes</taxon>
        <taxon>Kitasatosporales</taxon>
        <taxon>Streptomycetaceae</taxon>
        <taxon>Streptomyces</taxon>
    </lineage>
</organism>
<gene>
    <name evidence="2" type="ORF">G3M58_67395</name>
</gene>